<sequence length="245" mass="28844">MVSIALCDDEKIFLSHYEDKIKSLSQKLKINLEIIKFTSGESLLFYLEDYPTQFDIIYLDILMNTTNGIDIGMKIKEINPSIQIIFLTSSESYVYDAFSVSPVNYLIKDRDSKKFDEVFKLAIKNVNESFDKDVFIHETRAKKLIIPYTDIVYFEVYKRIIIIHLKNRETIQIYKALNELEFELEKKKFVRAHRSYLVNMQYIKNITNQSVNLKTEEEVPLGRKYITIVRESLNDYLFGGVINDI</sequence>
<dbReference type="Pfam" id="PF04397">
    <property type="entry name" value="LytTR"/>
    <property type="match status" value="1"/>
</dbReference>
<dbReference type="InterPro" id="IPR007492">
    <property type="entry name" value="LytTR_DNA-bd_dom"/>
</dbReference>
<dbReference type="EMBL" id="LR215048">
    <property type="protein sequence ID" value="VEU79866.1"/>
    <property type="molecule type" value="Genomic_DNA"/>
</dbReference>
<feature type="domain" description="Response regulatory" evidence="2">
    <location>
        <begin position="3"/>
        <end position="123"/>
    </location>
</feature>
<evidence type="ECO:0000259" key="2">
    <source>
        <dbReference type="PROSITE" id="PS50110"/>
    </source>
</evidence>
<organism evidence="4 5">
    <name type="scientific">Haploplasma axanthum</name>
    <name type="common">Acholeplasma axanthum</name>
    <dbReference type="NCBI Taxonomy" id="29552"/>
    <lineage>
        <taxon>Bacteria</taxon>
        <taxon>Bacillati</taxon>
        <taxon>Mycoplasmatota</taxon>
        <taxon>Mollicutes</taxon>
        <taxon>Acholeplasmatales</taxon>
        <taxon>Acholeplasmataceae</taxon>
        <taxon>Haploplasma</taxon>
    </lineage>
</organism>
<dbReference type="Pfam" id="PF00072">
    <property type="entry name" value="Response_reg"/>
    <property type="match status" value="1"/>
</dbReference>
<dbReference type="Proteomes" id="UP000289841">
    <property type="component" value="Chromosome"/>
</dbReference>
<dbReference type="AlphaFoldDB" id="A0A449BBQ4"/>
<evidence type="ECO:0000256" key="1">
    <source>
        <dbReference type="PROSITE-ProRule" id="PRU00169"/>
    </source>
</evidence>
<dbReference type="PROSITE" id="PS50110">
    <property type="entry name" value="RESPONSE_REGULATORY"/>
    <property type="match status" value="1"/>
</dbReference>
<dbReference type="InterPro" id="IPR001789">
    <property type="entry name" value="Sig_transdc_resp-reg_receiver"/>
</dbReference>
<reference evidence="4 5" key="1">
    <citation type="submission" date="2019-01" db="EMBL/GenBank/DDBJ databases">
        <authorList>
            <consortium name="Pathogen Informatics"/>
        </authorList>
    </citation>
    <scope>NUCLEOTIDE SEQUENCE [LARGE SCALE GENOMIC DNA]</scope>
    <source>
        <strain evidence="4 5">NCTC10138</strain>
    </source>
</reference>
<feature type="domain" description="HTH LytTR-type" evidence="3">
    <location>
        <begin position="145"/>
        <end position="235"/>
    </location>
</feature>
<dbReference type="PANTHER" id="PTHR37299">
    <property type="entry name" value="TRANSCRIPTIONAL REGULATOR-RELATED"/>
    <property type="match status" value="1"/>
</dbReference>
<dbReference type="InterPro" id="IPR011006">
    <property type="entry name" value="CheY-like_superfamily"/>
</dbReference>
<dbReference type="GO" id="GO:0000156">
    <property type="term" value="F:phosphorelay response regulator activity"/>
    <property type="evidence" value="ECO:0007669"/>
    <property type="project" value="InterPro"/>
</dbReference>
<dbReference type="SMART" id="SM00448">
    <property type="entry name" value="REC"/>
    <property type="match status" value="1"/>
</dbReference>
<dbReference type="STRING" id="1278311.GCA_000428705_01440"/>
<dbReference type="InterPro" id="IPR046947">
    <property type="entry name" value="LytR-like"/>
</dbReference>
<dbReference type="OrthoDB" id="9809318at2"/>
<dbReference type="GO" id="GO:0003677">
    <property type="term" value="F:DNA binding"/>
    <property type="evidence" value="ECO:0007669"/>
    <property type="project" value="InterPro"/>
</dbReference>
<evidence type="ECO:0000259" key="3">
    <source>
        <dbReference type="PROSITE" id="PS50930"/>
    </source>
</evidence>
<name>A0A449BBQ4_HAPAX</name>
<dbReference type="PANTHER" id="PTHR37299:SF1">
    <property type="entry name" value="STAGE 0 SPORULATION PROTEIN A HOMOLOG"/>
    <property type="match status" value="1"/>
</dbReference>
<evidence type="ECO:0000313" key="4">
    <source>
        <dbReference type="EMBL" id="VEU79866.1"/>
    </source>
</evidence>
<protein>
    <submittedName>
        <fullName evidence="4">Sensory transduction protein lytR</fullName>
    </submittedName>
</protein>
<feature type="modified residue" description="4-aspartylphosphate" evidence="1">
    <location>
        <position position="60"/>
    </location>
</feature>
<keyword evidence="1" id="KW-0597">Phosphoprotein</keyword>
<evidence type="ECO:0000313" key="5">
    <source>
        <dbReference type="Proteomes" id="UP000289841"/>
    </source>
</evidence>
<proteinExistence type="predicted"/>
<dbReference type="KEGG" id="aaxa:NCTC10138_00219"/>
<dbReference type="SMART" id="SM00850">
    <property type="entry name" value="LytTR"/>
    <property type="match status" value="1"/>
</dbReference>
<dbReference type="SUPFAM" id="SSF52172">
    <property type="entry name" value="CheY-like"/>
    <property type="match status" value="1"/>
</dbReference>
<gene>
    <name evidence="4" type="primary">lytR_2</name>
    <name evidence="4" type="ORF">NCTC10138_00219</name>
</gene>
<dbReference type="Gene3D" id="2.40.50.1020">
    <property type="entry name" value="LytTr DNA-binding domain"/>
    <property type="match status" value="1"/>
</dbReference>
<accession>A0A449BBQ4</accession>
<dbReference type="Gene3D" id="3.40.50.2300">
    <property type="match status" value="1"/>
</dbReference>
<keyword evidence="5" id="KW-1185">Reference proteome</keyword>
<dbReference type="RefSeq" id="WP_026390877.1">
    <property type="nucleotide sequence ID" value="NZ_LR215048.1"/>
</dbReference>
<dbReference type="PROSITE" id="PS50930">
    <property type="entry name" value="HTH_LYTTR"/>
    <property type="match status" value="1"/>
</dbReference>